<feature type="compositionally biased region" description="Basic and acidic residues" evidence="1">
    <location>
        <begin position="90"/>
        <end position="109"/>
    </location>
</feature>
<accession>A0ABW2UWK5</accession>
<sequence length="149" mass="16807">MTSLHLRPANSQMHETDGYAYVVQHNNTKKLIVQVDGLPKLEGTETYQVWLLKDGKRLNAGIFNTDESGSGALTHMLSQDEDFDQTGITKDPKLDDTQPEGKKRWDHKTDIQKQGIAEFSDNEKGEYRAKILLICWRASTSASSLWAIV</sequence>
<dbReference type="RefSeq" id="WP_382359068.1">
    <property type="nucleotide sequence ID" value="NZ_JBHTGR010000024.1"/>
</dbReference>
<name>A0ABW2UWK5_9BACI</name>
<reference evidence="4" key="1">
    <citation type="journal article" date="2019" name="Int. J. Syst. Evol. Microbiol.">
        <title>The Global Catalogue of Microorganisms (GCM) 10K type strain sequencing project: providing services to taxonomists for standard genome sequencing and annotation.</title>
        <authorList>
            <consortium name="The Broad Institute Genomics Platform"/>
            <consortium name="The Broad Institute Genome Sequencing Center for Infectious Disease"/>
            <person name="Wu L."/>
            <person name="Ma J."/>
        </authorList>
    </citation>
    <scope>NUCLEOTIDE SEQUENCE [LARGE SCALE GENOMIC DNA]</scope>
    <source>
        <strain evidence="4">JCM 30234</strain>
    </source>
</reference>
<comment type="caution">
    <text evidence="3">The sequence shown here is derived from an EMBL/GenBank/DDBJ whole genome shotgun (WGS) entry which is preliminary data.</text>
</comment>
<evidence type="ECO:0000256" key="1">
    <source>
        <dbReference type="SAM" id="MobiDB-lite"/>
    </source>
</evidence>
<proteinExistence type="predicted"/>
<keyword evidence="4" id="KW-1185">Reference proteome</keyword>
<dbReference type="Proteomes" id="UP001596620">
    <property type="component" value="Unassembled WGS sequence"/>
</dbReference>
<organism evidence="3 4">
    <name type="scientific">Lentibacillus kimchii</name>
    <dbReference type="NCBI Taxonomy" id="1542911"/>
    <lineage>
        <taxon>Bacteria</taxon>
        <taxon>Bacillati</taxon>
        <taxon>Bacillota</taxon>
        <taxon>Bacilli</taxon>
        <taxon>Bacillales</taxon>
        <taxon>Bacillaceae</taxon>
        <taxon>Lentibacillus</taxon>
    </lineage>
</organism>
<protein>
    <submittedName>
        <fullName evidence="3">Anti-sigma factor</fullName>
    </submittedName>
</protein>
<feature type="domain" description="Anti-sigma K factor RskA C-terminal" evidence="2">
    <location>
        <begin position="15"/>
        <end position="99"/>
    </location>
</feature>
<dbReference type="Pfam" id="PF10099">
    <property type="entry name" value="RskA_C"/>
    <property type="match status" value="1"/>
</dbReference>
<feature type="region of interest" description="Disordered" evidence="1">
    <location>
        <begin position="84"/>
        <end position="109"/>
    </location>
</feature>
<evidence type="ECO:0000313" key="4">
    <source>
        <dbReference type="Proteomes" id="UP001596620"/>
    </source>
</evidence>
<dbReference type="InterPro" id="IPR018764">
    <property type="entry name" value="RskA_C"/>
</dbReference>
<dbReference type="EMBL" id="JBHTGR010000024">
    <property type="protein sequence ID" value="MFC7747431.1"/>
    <property type="molecule type" value="Genomic_DNA"/>
</dbReference>
<evidence type="ECO:0000259" key="2">
    <source>
        <dbReference type="Pfam" id="PF10099"/>
    </source>
</evidence>
<evidence type="ECO:0000313" key="3">
    <source>
        <dbReference type="EMBL" id="MFC7747431.1"/>
    </source>
</evidence>
<gene>
    <name evidence="3" type="ORF">ACFQU8_09320</name>
</gene>